<accession>A0A2C4GAS7</accession>
<sequence>MFIEGMVEYRPGIDAERYVWKKVKSAFIERESFEKESELLVMIEHGMDAKRKILNSDTSKFISKKIQLYTLFSVFFDMLENDTPLCEDILKRFTLFVKVYDLFKNDAQIGDIGEANRETFDMINKYKLASSEGVNKFSNRMIRFEVIKKICVNENTEVNLVTLIKLLSHEL</sequence>
<dbReference type="EMBL" id="NUEL01000003">
    <property type="protein sequence ID" value="PEJ11515.1"/>
    <property type="molecule type" value="Genomic_DNA"/>
</dbReference>
<proteinExistence type="predicted"/>
<evidence type="ECO:0000313" key="1">
    <source>
        <dbReference type="EMBL" id="PEJ11515.1"/>
    </source>
</evidence>
<gene>
    <name evidence="1" type="ORF">CN684_00720</name>
</gene>
<protein>
    <submittedName>
        <fullName evidence="1">Uncharacterized protein</fullName>
    </submittedName>
</protein>
<organism evidence="1 2">
    <name type="scientific">Bacillus wiedmannii</name>
    <dbReference type="NCBI Taxonomy" id="1890302"/>
    <lineage>
        <taxon>Bacteria</taxon>
        <taxon>Bacillati</taxon>
        <taxon>Bacillota</taxon>
        <taxon>Bacilli</taxon>
        <taxon>Bacillales</taxon>
        <taxon>Bacillaceae</taxon>
        <taxon>Bacillus</taxon>
        <taxon>Bacillus cereus group</taxon>
    </lineage>
</organism>
<dbReference type="AlphaFoldDB" id="A0A2C4GAS7"/>
<evidence type="ECO:0000313" key="2">
    <source>
        <dbReference type="Proteomes" id="UP000220045"/>
    </source>
</evidence>
<name>A0A2C4GAS7_9BACI</name>
<dbReference type="Proteomes" id="UP000220045">
    <property type="component" value="Unassembled WGS sequence"/>
</dbReference>
<comment type="caution">
    <text evidence="1">The sequence shown here is derived from an EMBL/GenBank/DDBJ whole genome shotgun (WGS) entry which is preliminary data.</text>
</comment>
<reference evidence="1 2" key="1">
    <citation type="submission" date="2017-09" db="EMBL/GenBank/DDBJ databases">
        <title>Large-scale bioinformatics analysis of Bacillus genomes uncovers conserved roles of natural products in bacterial physiology.</title>
        <authorList>
            <consortium name="Agbiome Team Llc"/>
            <person name="Bleich R.M."/>
            <person name="Grubbs K.J."/>
            <person name="Santa Maria K.C."/>
            <person name="Allen S.E."/>
            <person name="Farag S."/>
            <person name="Shank E.A."/>
            <person name="Bowers A."/>
        </authorList>
    </citation>
    <scope>NUCLEOTIDE SEQUENCE [LARGE SCALE GENOMIC DNA]</scope>
    <source>
        <strain evidence="1 2">AFS004017</strain>
    </source>
</reference>
<dbReference type="RefSeq" id="WP_098092567.1">
    <property type="nucleotide sequence ID" value="NZ_NUEL01000003.1"/>
</dbReference>